<dbReference type="PROSITE" id="PS51733">
    <property type="entry name" value="BPL_LPL_CATALYTIC"/>
    <property type="match status" value="1"/>
</dbReference>
<comment type="pathway">
    <text evidence="1 5 6">Protein modification; protein lipoylation via endogenous pathway; protein N(6)-(lipoyl)lysine from octanoyl-[acyl-carrier-protein]: step 1/2.</text>
</comment>
<dbReference type="Gene3D" id="3.30.930.10">
    <property type="entry name" value="Bira Bifunctional Protein, Domain 2"/>
    <property type="match status" value="1"/>
</dbReference>
<comment type="similarity">
    <text evidence="5 6">Belongs to the LipB family.</text>
</comment>
<name>A0A538TB19_UNCEI</name>
<evidence type="ECO:0000256" key="5">
    <source>
        <dbReference type="HAMAP-Rule" id="MF_00013"/>
    </source>
</evidence>
<dbReference type="HAMAP" id="MF_00013">
    <property type="entry name" value="LipB"/>
    <property type="match status" value="1"/>
</dbReference>
<accession>A0A538TB19</accession>
<evidence type="ECO:0000256" key="9">
    <source>
        <dbReference type="PIRSR" id="PIRSR016262-3"/>
    </source>
</evidence>
<dbReference type="EMBL" id="VBOS01000014">
    <property type="protein sequence ID" value="TMQ60734.1"/>
    <property type="molecule type" value="Genomic_DNA"/>
</dbReference>
<dbReference type="SUPFAM" id="SSF55681">
    <property type="entry name" value="Class II aaRS and biotin synthetases"/>
    <property type="match status" value="1"/>
</dbReference>
<feature type="binding site" evidence="5 8">
    <location>
        <begin position="143"/>
        <end position="145"/>
    </location>
    <ligand>
        <name>substrate</name>
    </ligand>
</feature>
<feature type="binding site" evidence="5 8">
    <location>
        <begin position="156"/>
        <end position="158"/>
    </location>
    <ligand>
        <name>substrate</name>
    </ligand>
</feature>
<evidence type="ECO:0000256" key="6">
    <source>
        <dbReference type="PIRNR" id="PIRNR016262"/>
    </source>
</evidence>
<dbReference type="GO" id="GO:0009249">
    <property type="term" value="P:protein lipoylation"/>
    <property type="evidence" value="ECO:0007669"/>
    <property type="project" value="InterPro"/>
</dbReference>
<keyword evidence="2 5" id="KW-0808">Transferase</keyword>
<dbReference type="UniPathway" id="UPA00538">
    <property type="reaction ID" value="UER00592"/>
</dbReference>
<sequence length="237" mass="25526">MTTLTACHLGFTPYSQGLRLQEALVSARAEGRTHDWLLFPDHPPVLTVGRGASPGGLIADRGTLEARGIEIFEVARGGDITWHGPGQLVGYAICDLAPQTKDLHRFLRALESALMDVLAEYGIEGTTVRGRTGVWVGERKIASLGIAVRRWVSYHGFALNVEPDLSQFDLIHPCGLRGVRMTSVADLLGSRAPALPEVRERAAAAVARRLGHARVRWAAREDALAAAEEAGLAIAAR</sequence>
<dbReference type="CDD" id="cd16444">
    <property type="entry name" value="LipB"/>
    <property type="match status" value="1"/>
</dbReference>
<evidence type="ECO:0000259" key="10">
    <source>
        <dbReference type="PROSITE" id="PS51733"/>
    </source>
</evidence>
<dbReference type="EC" id="2.3.1.181" evidence="5 6"/>
<feature type="active site" description="Acyl-thioester intermediate" evidence="5 7">
    <location>
        <position position="174"/>
    </location>
</feature>
<dbReference type="PROSITE" id="PS01313">
    <property type="entry name" value="LIPB"/>
    <property type="match status" value="1"/>
</dbReference>
<dbReference type="PANTHER" id="PTHR10993:SF7">
    <property type="entry name" value="LIPOYLTRANSFERASE 2, MITOCHONDRIAL-RELATED"/>
    <property type="match status" value="1"/>
</dbReference>
<dbReference type="InterPro" id="IPR004143">
    <property type="entry name" value="BPL_LPL_catalytic"/>
</dbReference>
<comment type="catalytic activity">
    <reaction evidence="5 6">
        <text>octanoyl-[ACP] + L-lysyl-[protein] = N(6)-octanoyl-L-lysyl-[protein] + holo-[ACP] + H(+)</text>
        <dbReference type="Rhea" id="RHEA:17665"/>
        <dbReference type="Rhea" id="RHEA-COMP:9636"/>
        <dbReference type="Rhea" id="RHEA-COMP:9685"/>
        <dbReference type="Rhea" id="RHEA-COMP:9752"/>
        <dbReference type="Rhea" id="RHEA-COMP:9928"/>
        <dbReference type="ChEBI" id="CHEBI:15378"/>
        <dbReference type="ChEBI" id="CHEBI:29969"/>
        <dbReference type="ChEBI" id="CHEBI:64479"/>
        <dbReference type="ChEBI" id="CHEBI:78463"/>
        <dbReference type="ChEBI" id="CHEBI:78809"/>
        <dbReference type="EC" id="2.3.1.181"/>
    </reaction>
</comment>
<organism evidence="11 12">
    <name type="scientific">Eiseniibacteriota bacterium</name>
    <dbReference type="NCBI Taxonomy" id="2212470"/>
    <lineage>
        <taxon>Bacteria</taxon>
        <taxon>Candidatus Eiseniibacteriota</taxon>
    </lineage>
</organism>
<gene>
    <name evidence="5 11" type="primary">lipB</name>
    <name evidence="11" type="ORF">E6K72_00430</name>
</gene>
<comment type="subcellular location">
    <subcellularLocation>
        <location evidence="5">Cytoplasm</location>
    </subcellularLocation>
</comment>
<evidence type="ECO:0000313" key="11">
    <source>
        <dbReference type="EMBL" id="TMQ60734.1"/>
    </source>
</evidence>
<dbReference type="NCBIfam" id="TIGR00214">
    <property type="entry name" value="lipB"/>
    <property type="match status" value="1"/>
</dbReference>
<dbReference type="GO" id="GO:0033819">
    <property type="term" value="F:lipoyl(octanoyl) transferase activity"/>
    <property type="evidence" value="ECO:0007669"/>
    <property type="project" value="UniProtKB-EC"/>
</dbReference>
<dbReference type="Proteomes" id="UP000317716">
    <property type="component" value="Unassembled WGS sequence"/>
</dbReference>
<dbReference type="InterPro" id="IPR045864">
    <property type="entry name" value="aa-tRNA-synth_II/BPL/LPL"/>
</dbReference>
<comment type="miscellaneous">
    <text evidence="5">In the reaction, the free carboxyl group of octanoic acid is attached via an amide linkage to the epsilon-amino group of a specific lysine residue of lipoyl domains of lipoate-dependent enzymes.</text>
</comment>
<protein>
    <recommendedName>
        <fullName evidence="5 6">Octanoyltransferase</fullName>
        <ecNumber evidence="5 6">2.3.1.181</ecNumber>
    </recommendedName>
    <alternativeName>
        <fullName evidence="5">Lipoate-protein ligase B</fullName>
    </alternativeName>
    <alternativeName>
        <fullName evidence="5">Lipoyl/octanoyl transferase</fullName>
    </alternativeName>
    <alternativeName>
        <fullName evidence="5">Octanoyl-[acyl-carrier-protein]-protein N-octanoyltransferase</fullName>
    </alternativeName>
</protein>
<feature type="binding site" evidence="5 8">
    <location>
        <begin position="76"/>
        <end position="83"/>
    </location>
    <ligand>
        <name>substrate</name>
    </ligand>
</feature>
<dbReference type="PANTHER" id="PTHR10993">
    <property type="entry name" value="OCTANOYLTRANSFERASE"/>
    <property type="match status" value="1"/>
</dbReference>
<evidence type="ECO:0000256" key="4">
    <source>
        <dbReference type="ARBA" id="ARBA00024732"/>
    </source>
</evidence>
<reference evidence="11 12" key="1">
    <citation type="journal article" date="2019" name="Nat. Microbiol.">
        <title>Mediterranean grassland soil C-N compound turnover is dependent on rainfall and depth, and is mediated by genomically divergent microorganisms.</title>
        <authorList>
            <person name="Diamond S."/>
            <person name="Andeer P.F."/>
            <person name="Li Z."/>
            <person name="Crits-Christoph A."/>
            <person name="Burstein D."/>
            <person name="Anantharaman K."/>
            <person name="Lane K.R."/>
            <person name="Thomas B.C."/>
            <person name="Pan C."/>
            <person name="Northen T.R."/>
            <person name="Banfield J.F."/>
        </authorList>
    </citation>
    <scope>NUCLEOTIDE SEQUENCE [LARGE SCALE GENOMIC DNA]</scope>
    <source>
        <strain evidence="11">WS_2</strain>
    </source>
</reference>
<dbReference type="AlphaFoldDB" id="A0A538TB19"/>
<evidence type="ECO:0000256" key="7">
    <source>
        <dbReference type="PIRSR" id="PIRSR016262-1"/>
    </source>
</evidence>
<dbReference type="InterPro" id="IPR000544">
    <property type="entry name" value="Octanoyltransferase"/>
</dbReference>
<feature type="site" description="Lowers pKa of active site Cys" evidence="5 9">
    <location>
        <position position="140"/>
    </location>
</feature>
<evidence type="ECO:0000256" key="3">
    <source>
        <dbReference type="ARBA" id="ARBA00023315"/>
    </source>
</evidence>
<keyword evidence="3 5" id="KW-0012">Acyltransferase</keyword>
<feature type="domain" description="BPL/LPL catalytic" evidence="10">
    <location>
        <begin position="31"/>
        <end position="214"/>
    </location>
</feature>
<comment type="function">
    <text evidence="4 5 6">Catalyzes the transfer of endogenously produced octanoic acid from octanoyl-acyl-carrier-protein onto the lipoyl domains of lipoate-dependent enzymes. Lipoyl-ACP can also act as a substrate although octanoyl-ACP is likely to be the physiological substrate.</text>
</comment>
<evidence type="ECO:0000313" key="12">
    <source>
        <dbReference type="Proteomes" id="UP000317716"/>
    </source>
</evidence>
<dbReference type="GO" id="GO:0005737">
    <property type="term" value="C:cytoplasm"/>
    <property type="evidence" value="ECO:0007669"/>
    <property type="project" value="UniProtKB-SubCell"/>
</dbReference>
<dbReference type="InterPro" id="IPR020605">
    <property type="entry name" value="Octanoyltransferase_CS"/>
</dbReference>
<dbReference type="Pfam" id="PF21948">
    <property type="entry name" value="LplA-B_cat"/>
    <property type="match status" value="1"/>
</dbReference>
<comment type="caution">
    <text evidence="11">The sequence shown here is derived from an EMBL/GenBank/DDBJ whole genome shotgun (WGS) entry which is preliminary data.</text>
</comment>
<evidence type="ECO:0000256" key="8">
    <source>
        <dbReference type="PIRSR" id="PIRSR016262-2"/>
    </source>
</evidence>
<keyword evidence="5" id="KW-0963">Cytoplasm</keyword>
<evidence type="ECO:0000256" key="2">
    <source>
        <dbReference type="ARBA" id="ARBA00022679"/>
    </source>
</evidence>
<dbReference type="PIRSF" id="PIRSF016262">
    <property type="entry name" value="LPLase"/>
    <property type="match status" value="1"/>
</dbReference>
<proteinExistence type="inferred from homology"/>
<dbReference type="NCBIfam" id="NF010925">
    <property type="entry name" value="PRK14345.1"/>
    <property type="match status" value="1"/>
</dbReference>
<evidence type="ECO:0000256" key="1">
    <source>
        <dbReference type="ARBA" id="ARBA00004821"/>
    </source>
</evidence>